<keyword evidence="8" id="KW-1185">Reference proteome</keyword>
<evidence type="ECO:0000256" key="4">
    <source>
        <dbReference type="ARBA" id="ARBA00022989"/>
    </source>
</evidence>
<evidence type="ECO:0000256" key="2">
    <source>
        <dbReference type="ARBA" id="ARBA00010323"/>
    </source>
</evidence>
<dbReference type="PANTHER" id="PTHR13285">
    <property type="entry name" value="ACYLTRANSFERASE"/>
    <property type="match status" value="1"/>
</dbReference>
<feature type="transmembrane region" description="Helical" evidence="6">
    <location>
        <begin position="511"/>
        <end position="534"/>
    </location>
</feature>
<feature type="transmembrane region" description="Helical" evidence="6">
    <location>
        <begin position="342"/>
        <end position="364"/>
    </location>
</feature>
<dbReference type="PANTHER" id="PTHR13285:SF18">
    <property type="entry name" value="PROTEIN-CYSTEINE N-PALMITOYLTRANSFERASE RASP"/>
    <property type="match status" value="1"/>
</dbReference>
<feature type="transmembrane region" description="Helical" evidence="6">
    <location>
        <begin position="370"/>
        <end position="392"/>
    </location>
</feature>
<accession>A0AAD7TU51</accession>
<evidence type="ECO:0000256" key="1">
    <source>
        <dbReference type="ARBA" id="ARBA00004141"/>
    </source>
</evidence>
<feature type="transmembrane region" description="Helical" evidence="6">
    <location>
        <begin position="67"/>
        <end position="85"/>
    </location>
</feature>
<evidence type="ECO:0000313" key="8">
    <source>
        <dbReference type="Proteomes" id="UP001215151"/>
    </source>
</evidence>
<proteinExistence type="inferred from homology"/>
<comment type="similarity">
    <text evidence="2">Belongs to the membrane-bound acyltransferase family.</text>
</comment>
<dbReference type="GO" id="GO:0016020">
    <property type="term" value="C:membrane"/>
    <property type="evidence" value="ECO:0007669"/>
    <property type="project" value="UniProtKB-SubCell"/>
</dbReference>
<feature type="transmembrane region" description="Helical" evidence="6">
    <location>
        <begin position="166"/>
        <end position="194"/>
    </location>
</feature>
<evidence type="ECO:0008006" key="9">
    <source>
        <dbReference type="Google" id="ProtNLM"/>
    </source>
</evidence>
<feature type="transmembrane region" description="Helical" evidence="6">
    <location>
        <begin position="554"/>
        <end position="572"/>
    </location>
</feature>
<feature type="transmembrane region" description="Helical" evidence="6">
    <location>
        <begin position="126"/>
        <end position="146"/>
    </location>
</feature>
<protein>
    <recommendedName>
        <fullName evidence="9">MBOAT-domain-containing protein</fullName>
    </recommendedName>
</protein>
<comment type="caution">
    <text evidence="7">The sequence shown here is derived from an EMBL/GenBank/DDBJ whole genome shotgun (WGS) entry which is preliminary data.</text>
</comment>
<dbReference type="InterPro" id="IPR004299">
    <property type="entry name" value="MBOAT_fam"/>
</dbReference>
<evidence type="ECO:0000256" key="5">
    <source>
        <dbReference type="ARBA" id="ARBA00023136"/>
    </source>
</evidence>
<sequence length="585" mass="67622">MPEDTVLPVTMPTDLRSPAAFEVDSSDLPPPKPAGLTRLTVEIPSSYSPQVKAAPHPPPRWRTPEFMVYYVVFCLVVPVMVWIPYRLSSPSHPNYPFYERWLAPGWIFGRKVDMSDVQYRSFRKGLSSLIALATSFIVLKGIYGIWARPWRSLTDSTKLYQVPYLITFSSIMLFALHGTSALKVFFIISVNYAIAKSTGASKANPIITWVFNALVLFAIERHSGFRYASIHPVLASLDLWEGVYPRWYISFNISMLRLVSFNMDYYWACKGVGLPDTGGVMSDKQRPRASHPLEFYSFPLFFIYVLYPPLYIAGPIMTFNDFMWQIQMRRPISISFRSTMGYLGRFVLCILTLEFILHFMYVVAIKDRKAWVGFSAAELCMVGFWNLIVVWLKLLVPWRFFRLWALLSGIDPPENMVRCMANNYSTLGFWRAWHRSYNLWITRYIYIPLGGTRNRIVTTALVFTFVALWHDLSFRLLAWGWLVSLFILPELAARFLVPASKYGDRPWYRHVGAMGAVFNVLMMMTANLIGFVIGTDGMKYMLHQIFDSWEGIRFLLFSCACLFVGVQVMFEYREEEARQGISRRC</sequence>
<comment type="subcellular location">
    <subcellularLocation>
        <location evidence="1">Membrane</location>
        <topology evidence="1">Multi-pass membrane protein</topology>
    </subcellularLocation>
</comment>
<name>A0AAD7TU51_9APHY</name>
<feature type="transmembrane region" description="Helical" evidence="6">
    <location>
        <begin position="478"/>
        <end position="499"/>
    </location>
</feature>
<dbReference type="AlphaFoldDB" id="A0AAD7TU51"/>
<reference evidence="7" key="1">
    <citation type="submission" date="2022-11" db="EMBL/GenBank/DDBJ databases">
        <title>Genome Sequence of Cubamyces cubensis.</title>
        <authorList>
            <person name="Buettner E."/>
        </authorList>
    </citation>
    <scope>NUCLEOTIDE SEQUENCE</scope>
    <source>
        <strain evidence="7">MPL-01</strain>
    </source>
</reference>
<evidence type="ECO:0000256" key="3">
    <source>
        <dbReference type="ARBA" id="ARBA00022692"/>
    </source>
</evidence>
<keyword evidence="4 6" id="KW-1133">Transmembrane helix</keyword>
<feature type="transmembrane region" description="Helical" evidence="6">
    <location>
        <begin position="206"/>
        <end position="224"/>
    </location>
</feature>
<evidence type="ECO:0000256" key="6">
    <source>
        <dbReference type="SAM" id="Phobius"/>
    </source>
</evidence>
<dbReference type="Pfam" id="PF03062">
    <property type="entry name" value="MBOAT"/>
    <property type="match status" value="1"/>
</dbReference>
<keyword evidence="5 6" id="KW-0472">Membrane</keyword>
<keyword evidence="3 6" id="KW-0812">Transmembrane</keyword>
<dbReference type="GO" id="GO:0006506">
    <property type="term" value="P:GPI anchor biosynthetic process"/>
    <property type="evidence" value="ECO:0007669"/>
    <property type="project" value="TreeGrafter"/>
</dbReference>
<dbReference type="EMBL" id="JAPEVG010000115">
    <property type="protein sequence ID" value="KAJ8482404.1"/>
    <property type="molecule type" value="Genomic_DNA"/>
</dbReference>
<dbReference type="Proteomes" id="UP001215151">
    <property type="component" value="Unassembled WGS sequence"/>
</dbReference>
<dbReference type="GO" id="GO:0005783">
    <property type="term" value="C:endoplasmic reticulum"/>
    <property type="evidence" value="ECO:0007669"/>
    <property type="project" value="TreeGrafter"/>
</dbReference>
<feature type="transmembrane region" description="Helical" evidence="6">
    <location>
        <begin position="301"/>
        <end position="322"/>
    </location>
</feature>
<gene>
    <name evidence="7" type="ORF">ONZ51_g5375</name>
</gene>
<dbReference type="GO" id="GO:0008374">
    <property type="term" value="F:O-acyltransferase activity"/>
    <property type="evidence" value="ECO:0007669"/>
    <property type="project" value="TreeGrafter"/>
</dbReference>
<dbReference type="InterPro" id="IPR051085">
    <property type="entry name" value="MB_O-acyltransferase"/>
</dbReference>
<organism evidence="7 8">
    <name type="scientific">Trametes cubensis</name>
    <dbReference type="NCBI Taxonomy" id="1111947"/>
    <lineage>
        <taxon>Eukaryota</taxon>
        <taxon>Fungi</taxon>
        <taxon>Dikarya</taxon>
        <taxon>Basidiomycota</taxon>
        <taxon>Agaricomycotina</taxon>
        <taxon>Agaricomycetes</taxon>
        <taxon>Polyporales</taxon>
        <taxon>Polyporaceae</taxon>
        <taxon>Trametes</taxon>
    </lineage>
</organism>
<evidence type="ECO:0000313" key="7">
    <source>
        <dbReference type="EMBL" id="KAJ8482404.1"/>
    </source>
</evidence>